<keyword evidence="3" id="KW-1185">Reference proteome</keyword>
<feature type="compositionally biased region" description="Low complexity" evidence="1">
    <location>
        <begin position="52"/>
        <end position="68"/>
    </location>
</feature>
<dbReference type="RefSeq" id="WP_394849823.1">
    <property type="nucleotide sequence ID" value="NZ_CP089982.1"/>
</dbReference>
<dbReference type="EMBL" id="CP089982">
    <property type="protein sequence ID" value="WXA99190.1"/>
    <property type="molecule type" value="Genomic_DNA"/>
</dbReference>
<proteinExistence type="predicted"/>
<evidence type="ECO:0000313" key="2">
    <source>
        <dbReference type="EMBL" id="WXA99190.1"/>
    </source>
</evidence>
<accession>A0ABZ2KNM8</accession>
<feature type="region of interest" description="Disordered" evidence="1">
    <location>
        <begin position="52"/>
        <end position="74"/>
    </location>
</feature>
<evidence type="ECO:0000256" key="1">
    <source>
        <dbReference type="SAM" id="MobiDB-lite"/>
    </source>
</evidence>
<evidence type="ECO:0000313" key="3">
    <source>
        <dbReference type="Proteomes" id="UP001379533"/>
    </source>
</evidence>
<name>A0ABZ2KNM8_9BACT</name>
<dbReference type="PROSITE" id="PS51257">
    <property type="entry name" value="PROKAR_LIPOPROTEIN"/>
    <property type="match status" value="1"/>
</dbReference>
<organism evidence="2 3">
    <name type="scientific">Pendulispora brunnea</name>
    <dbReference type="NCBI Taxonomy" id="2905690"/>
    <lineage>
        <taxon>Bacteria</taxon>
        <taxon>Pseudomonadati</taxon>
        <taxon>Myxococcota</taxon>
        <taxon>Myxococcia</taxon>
        <taxon>Myxococcales</taxon>
        <taxon>Sorangiineae</taxon>
        <taxon>Pendulisporaceae</taxon>
        <taxon>Pendulispora</taxon>
    </lineage>
</organism>
<dbReference type="Proteomes" id="UP001379533">
    <property type="component" value="Chromosome"/>
</dbReference>
<sequence length="74" mass="7208">MKVTPWCLAALAPIAVAGCSGAFLGHFAVLALTLGIFFGTLSLGRHSTALNAAPQASGSPASPSVATSGDAPNV</sequence>
<reference evidence="2 3" key="1">
    <citation type="submission" date="2021-12" db="EMBL/GenBank/DDBJ databases">
        <title>Discovery of the Pendulisporaceae a myxobacterial family with distinct sporulation behavior and unique specialized metabolism.</title>
        <authorList>
            <person name="Garcia R."/>
            <person name="Popoff A."/>
            <person name="Bader C.D."/>
            <person name="Loehr J."/>
            <person name="Walesch S."/>
            <person name="Walt C."/>
            <person name="Boldt J."/>
            <person name="Bunk B."/>
            <person name="Haeckl F.J.F.P.J."/>
            <person name="Gunesch A.P."/>
            <person name="Birkelbach J."/>
            <person name="Nuebel U."/>
            <person name="Pietschmann T."/>
            <person name="Bach T."/>
            <person name="Mueller R."/>
        </authorList>
    </citation>
    <scope>NUCLEOTIDE SEQUENCE [LARGE SCALE GENOMIC DNA]</scope>
    <source>
        <strain evidence="2 3">MSr12523</strain>
    </source>
</reference>
<protein>
    <submittedName>
        <fullName evidence="2">Uncharacterized protein</fullName>
    </submittedName>
</protein>
<gene>
    <name evidence="2" type="ORF">LZC95_20500</name>
</gene>